<dbReference type="PROSITE" id="PS50157">
    <property type="entry name" value="ZINC_FINGER_C2H2_2"/>
    <property type="match status" value="1"/>
</dbReference>
<reference evidence="5" key="1">
    <citation type="submission" date="2015-12" db="EMBL/GenBank/DDBJ databases">
        <title>De novo transcriptome assembly of four potential Pierce s Disease insect vectors from Arizona vineyards.</title>
        <authorList>
            <person name="Tassone E.E."/>
        </authorList>
    </citation>
    <scope>NUCLEOTIDE SEQUENCE</scope>
</reference>
<feature type="region of interest" description="Disordered" evidence="2">
    <location>
        <begin position="725"/>
        <end position="748"/>
    </location>
</feature>
<dbReference type="PANTHER" id="PTHR33936">
    <property type="entry name" value="PROTEIN CBG17840"/>
    <property type="match status" value="1"/>
</dbReference>
<organism evidence="5">
    <name type="scientific">Clastoptera arizonana</name>
    <name type="common">Arizona spittle bug</name>
    <dbReference type="NCBI Taxonomy" id="38151"/>
    <lineage>
        <taxon>Eukaryota</taxon>
        <taxon>Metazoa</taxon>
        <taxon>Ecdysozoa</taxon>
        <taxon>Arthropoda</taxon>
        <taxon>Hexapoda</taxon>
        <taxon>Insecta</taxon>
        <taxon>Pterygota</taxon>
        <taxon>Neoptera</taxon>
        <taxon>Paraneoptera</taxon>
        <taxon>Hemiptera</taxon>
        <taxon>Auchenorrhyncha</taxon>
        <taxon>Cercopoidea</taxon>
        <taxon>Clastopteridae</taxon>
        <taxon>Clastoptera</taxon>
    </lineage>
</organism>
<proteinExistence type="predicted"/>
<evidence type="ECO:0008006" key="6">
    <source>
        <dbReference type="Google" id="ProtNLM"/>
    </source>
</evidence>
<keyword evidence="1" id="KW-0479">Metal-binding</keyword>
<name>A0A1B6DZZ3_9HEMI</name>
<dbReference type="InterPro" id="IPR013087">
    <property type="entry name" value="Znf_C2H2_type"/>
</dbReference>
<dbReference type="SMART" id="SM00355">
    <property type="entry name" value="ZnF_C2H2"/>
    <property type="match status" value="2"/>
</dbReference>
<dbReference type="AlphaFoldDB" id="A0A1B6DZZ3"/>
<sequence length="798" mass="92387">MSSESSVESVMEEQECEDNFIIETKTIKKFKCMYCNKKYRQNAGRYNHMKRVHGLIVMERVAVSCQELGCKYVCGSKEKLQKHLQKVHNKEMTVLTLEFNSISEFDSWKDEFEKREKCRFVKKSGSRMTEDGFKLCYYYCSRSGTFISHSRGLKKKSSKGTSKSSVHCTASITVTEAQNGMVQVKVCATHYGHSVDLRHLRLTKYDKSNIADQIARGVPREIVLDKIRASAGSDIDRIHLVTMKDIKNIEKAFGVQSSELKRVQHSGMKNLDSWVSGMKSFENDSMIVFYKNDLISSSGGYSAGGDVCLILMTTGQYEIFKKFCNDGIFYLPVLTIKNNFNMNLFTLMVVDDVNEVIPVTFMISNRKDEDVVKFFFQKIKYKLGSFVSKALITDNEEILHTAWCTVFNEETQHFWSTRYVDSNWREMLLSVKNEELQCSIYETLYSFLEQKSDSIFESKVEKLLSTILNNGLTQQFGMLFKTKYSNTKKLWAGCYGKKDVGINVHLNLDTIYNELISICNCRGKFAKFFDKTIQGLLKVVSDRQCQRTNKIFKQTQDMALHHSMAENIKDESIILEDENQWRVNTTKNPDKFLFKIKENEKSCSRPSSCQLYCAKCRICAHNLKCSCSVYEFDNTMCKHIHAVGLWQSRRRLEEEDSNLEENANDCSMDYLVKQVLIETSALQTDVVAFIENVKKDVTDEIVIMDEDENLESVKQRLYKKSIEQKANTVQSQKRKRGRPKKSETVDSQNKVNVDLKDIKDRKKTLNDIITFQSNINENLRRSERPKKKNPFLPNILRR</sequence>
<evidence type="ECO:0000259" key="3">
    <source>
        <dbReference type="PROSITE" id="PS50157"/>
    </source>
</evidence>
<evidence type="ECO:0000256" key="2">
    <source>
        <dbReference type="SAM" id="MobiDB-lite"/>
    </source>
</evidence>
<dbReference type="EMBL" id="GEDC01006045">
    <property type="protein sequence ID" value="JAS31253.1"/>
    <property type="molecule type" value="Transcribed_RNA"/>
</dbReference>
<feature type="domain" description="C2H2-type" evidence="3">
    <location>
        <begin position="30"/>
        <end position="53"/>
    </location>
</feature>
<dbReference type="PROSITE" id="PS50966">
    <property type="entry name" value="ZF_SWIM"/>
    <property type="match status" value="1"/>
</dbReference>
<dbReference type="GO" id="GO:0008270">
    <property type="term" value="F:zinc ion binding"/>
    <property type="evidence" value="ECO:0007669"/>
    <property type="project" value="UniProtKB-KW"/>
</dbReference>
<accession>A0A1B6DZZ3</accession>
<dbReference type="InterPro" id="IPR007527">
    <property type="entry name" value="Znf_SWIM"/>
</dbReference>
<dbReference type="InterPro" id="IPR052797">
    <property type="entry name" value="RegFact_GeneExpr_CellDeath"/>
</dbReference>
<dbReference type="Gene3D" id="3.30.160.60">
    <property type="entry name" value="Classic Zinc Finger"/>
    <property type="match status" value="1"/>
</dbReference>
<protein>
    <recommendedName>
        <fullName evidence="6">SWIM-type domain-containing protein</fullName>
    </recommendedName>
</protein>
<feature type="domain" description="SWIM-type" evidence="4">
    <location>
        <begin position="612"/>
        <end position="648"/>
    </location>
</feature>
<keyword evidence="1" id="KW-0862">Zinc</keyword>
<dbReference type="PANTHER" id="PTHR33936:SF24">
    <property type="entry name" value="C2H2-TYPE DOMAIN-CONTAINING PROTEIN"/>
    <property type="match status" value="1"/>
</dbReference>
<keyword evidence="1" id="KW-0863">Zinc-finger</keyword>
<evidence type="ECO:0000256" key="1">
    <source>
        <dbReference type="PROSITE-ProRule" id="PRU00042"/>
    </source>
</evidence>
<evidence type="ECO:0000259" key="4">
    <source>
        <dbReference type="PROSITE" id="PS50966"/>
    </source>
</evidence>
<gene>
    <name evidence="5" type="ORF">g.17245</name>
</gene>
<evidence type="ECO:0000313" key="5">
    <source>
        <dbReference type="EMBL" id="JAS31253.1"/>
    </source>
</evidence>
<dbReference type="PROSITE" id="PS00028">
    <property type="entry name" value="ZINC_FINGER_C2H2_1"/>
    <property type="match status" value="2"/>
</dbReference>